<reference evidence="2 3" key="1">
    <citation type="journal article" date="2017" name="Nature">
        <title>The Apostasia genome and the evolution of orchids.</title>
        <authorList>
            <person name="Zhang G.Q."/>
            <person name="Liu K.W."/>
            <person name="Li Z."/>
            <person name="Lohaus R."/>
            <person name="Hsiao Y.Y."/>
            <person name="Niu S.C."/>
            <person name="Wang J.Y."/>
            <person name="Lin Y.C."/>
            <person name="Xu Q."/>
            <person name="Chen L.J."/>
            <person name="Yoshida K."/>
            <person name="Fujiwara S."/>
            <person name="Wang Z.W."/>
            <person name="Zhang Y.Q."/>
            <person name="Mitsuda N."/>
            <person name="Wang M."/>
            <person name="Liu G.H."/>
            <person name="Pecoraro L."/>
            <person name="Huang H.X."/>
            <person name="Xiao X.J."/>
            <person name="Lin M."/>
            <person name="Wu X.Y."/>
            <person name="Wu W.L."/>
            <person name="Chen Y.Y."/>
            <person name="Chang S.B."/>
            <person name="Sakamoto S."/>
            <person name="Ohme-Takagi M."/>
            <person name="Yagi M."/>
            <person name="Zeng S.J."/>
            <person name="Shen C.Y."/>
            <person name="Yeh C.M."/>
            <person name="Luo Y.B."/>
            <person name="Tsai W.C."/>
            <person name="Van de Peer Y."/>
            <person name="Liu Z.J."/>
        </authorList>
    </citation>
    <scope>NUCLEOTIDE SEQUENCE [LARGE SCALE GENOMIC DNA]</scope>
    <source>
        <strain evidence="3">cv. Shenzhen</strain>
        <tissue evidence="2">Stem</tissue>
    </source>
</reference>
<name>A0A2I0B3B1_9ASPA</name>
<accession>A0A2I0B3B1</accession>
<dbReference type="OrthoDB" id="1859415at2759"/>
<dbReference type="EMBL" id="KZ451918">
    <property type="protein sequence ID" value="PKA62279.1"/>
    <property type="molecule type" value="Genomic_DNA"/>
</dbReference>
<protein>
    <recommendedName>
        <fullName evidence="4">Protein MIZU-KUSSEI 1</fullName>
    </recommendedName>
</protein>
<evidence type="ECO:0008006" key="4">
    <source>
        <dbReference type="Google" id="ProtNLM"/>
    </source>
</evidence>
<dbReference type="PANTHER" id="PTHR31696:SF71">
    <property type="entry name" value="PROTEIN MIZU-KUSSEI 1"/>
    <property type="match status" value="1"/>
</dbReference>
<evidence type="ECO:0000256" key="1">
    <source>
        <dbReference type="SAM" id="MobiDB-lite"/>
    </source>
</evidence>
<feature type="region of interest" description="Disordered" evidence="1">
    <location>
        <begin position="250"/>
        <end position="279"/>
    </location>
</feature>
<dbReference type="STRING" id="1088818.A0A2I0B3B1"/>
<proteinExistence type="predicted"/>
<gene>
    <name evidence="2" type="ORF">AXF42_Ash016071</name>
</gene>
<sequence length="279" mass="30215">MAPATEVAPYLRFYSSPAPSSTLHLPCAPARARAFRLTSAAASILRTLFQRLRAPTAALAPLPCRQRVTGTFFGRRRARVSFAVQEDPQSDPFLLLELAIPTFHLVKEMASGMVRILLESENCFAFAAADGDPSMPTKKEKKKNNKNRALWEEPLWNMYCNGQRCGYAVARACSPADTRLLSVVRAVSVGAGLLKSPALPSPEKLKGSDTNYLSRSGSRVSAAAAASGGGGVDEEVMYMRARFERVVGSKGGVLRDESGEPGEKRRAGAQYISCEDIEK</sequence>
<evidence type="ECO:0000313" key="2">
    <source>
        <dbReference type="EMBL" id="PKA62279.1"/>
    </source>
</evidence>
<feature type="compositionally biased region" description="Basic and acidic residues" evidence="1">
    <location>
        <begin position="250"/>
        <end position="266"/>
    </location>
</feature>
<dbReference type="PANTHER" id="PTHR31696">
    <property type="entry name" value="PROTEIN MIZU-KUSSEI 1"/>
    <property type="match status" value="1"/>
</dbReference>
<dbReference type="GO" id="GO:0010274">
    <property type="term" value="P:hydrotropism"/>
    <property type="evidence" value="ECO:0007669"/>
    <property type="project" value="InterPro"/>
</dbReference>
<dbReference type="Pfam" id="PF04759">
    <property type="entry name" value="DUF617"/>
    <property type="match status" value="1"/>
</dbReference>
<organism evidence="2 3">
    <name type="scientific">Apostasia shenzhenica</name>
    <dbReference type="NCBI Taxonomy" id="1088818"/>
    <lineage>
        <taxon>Eukaryota</taxon>
        <taxon>Viridiplantae</taxon>
        <taxon>Streptophyta</taxon>
        <taxon>Embryophyta</taxon>
        <taxon>Tracheophyta</taxon>
        <taxon>Spermatophyta</taxon>
        <taxon>Magnoliopsida</taxon>
        <taxon>Liliopsida</taxon>
        <taxon>Asparagales</taxon>
        <taxon>Orchidaceae</taxon>
        <taxon>Apostasioideae</taxon>
        <taxon>Apostasia</taxon>
    </lineage>
</organism>
<keyword evidence="3" id="KW-1185">Reference proteome</keyword>
<evidence type="ECO:0000313" key="3">
    <source>
        <dbReference type="Proteomes" id="UP000236161"/>
    </source>
</evidence>
<dbReference type="Proteomes" id="UP000236161">
    <property type="component" value="Unassembled WGS sequence"/>
</dbReference>
<dbReference type="InterPro" id="IPR006460">
    <property type="entry name" value="MIZ1-like_pln"/>
</dbReference>
<dbReference type="AlphaFoldDB" id="A0A2I0B3B1"/>